<dbReference type="InterPro" id="IPR036034">
    <property type="entry name" value="PDZ_sf"/>
</dbReference>
<dbReference type="Gene3D" id="3.30.230.10">
    <property type="match status" value="1"/>
</dbReference>
<evidence type="ECO:0000313" key="5">
    <source>
        <dbReference type="Proteomes" id="UP000051565"/>
    </source>
</evidence>
<dbReference type="GO" id="GO:0004176">
    <property type="term" value="F:ATP-dependent peptidase activity"/>
    <property type="evidence" value="ECO:0007669"/>
    <property type="project" value="InterPro"/>
</dbReference>
<proteinExistence type="predicted"/>
<accession>A0A0R2JVW3</accession>
<keyword evidence="4" id="KW-0645">Protease</keyword>
<dbReference type="GO" id="GO:0006508">
    <property type="term" value="P:proteolysis"/>
    <property type="evidence" value="ECO:0007669"/>
    <property type="project" value="UniProtKB-KW"/>
</dbReference>
<feature type="transmembrane region" description="Helical" evidence="1">
    <location>
        <begin position="12"/>
        <end position="32"/>
    </location>
</feature>
<dbReference type="OrthoDB" id="2356897at2"/>
<feature type="domain" description="Lon proteolytic" evidence="2">
    <location>
        <begin position="232"/>
        <end position="298"/>
    </location>
</feature>
<reference evidence="4 5" key="1">
    <citation type="journal article" date="2015" name="Genome Announc.">
        <title>Expanding the biotechnology potential of lactobacilli through comparative genomics of 213 strains and associated genera.</title>
        <authorList>
            <person name="Sun Z."/>
            <person name="Harris H.M."/>
            <person name="McCann A."/>
            <person name="Guo C."/>
            <person name="Argimon S."/>
            <person name="Zhang W."/>
            <person name="Yang X."/>
            <person name="Jeffery I.B."/>
            <person name="Cooney J.C."/>
            <person name="Kagawa T.F."/>
            <person name="Liu W."/>
            <person name="Song Y."/>
            <person name="Salvetti E."/>
            <person name="Wrobel A."/>
            <person name="Rasinkangas P."/>
            <person name="Parkhill J."/>
            <person name="Rea M.C."/>
            <person name="O'Sullivan O."/>
            <person name="Ritari J."/>
            <person name="Douillard F.P."/>
            <person name="Paul Ross R."/>
            <person name="Yang R."/>
            <person name="Briner A.E."/>
            <person name="Felis G.E."/>
            <person name="de Vos W.M."/>
            <person name="Barrangou R."/>
            <person name="Klaenhammer T.R."/>
            <person name="Caufield P.W."/>
            <person name="Cui Y."/>
            <person name="Zhang H."/>
            <person name="O'Toole P.W."/>
        </authorList>
    </citation>
    <scope>NUCLEOTIDE SEQUENCE [LARGE SCALE GENOMIC DNA]</scope>
    <source>
        <strain evidence="4 5">DSM 20690</strain>
    </source>
</reference>
<dbReference type="SUPFAM" id="SSF54211">
    <property type="entry name" value="Ribosomal protein S5 domain 2-like"/>
    <property type="match status" value="1"/>
</dbReference>
<dbReference type="AlphaFoldDB" id="A0A0R2JVW3"/>
<comment type="caution">
    <text evidence="4">The sequence shown here is derived from an EMBL/GenBank/DDBJ whole genome shotgun (WGS) entry which is preliminary data.</text>
</comment>
<keyword evidence="4" id="KW-0378">Hydrolase</keyword>
<dbReference type="SUPFAM" id="SSF50156">
    <property type="entry name" value="PDZ domain-like"/>
    <property type="match status" value="1"/>
</dbReference>
<dbReference type="InterPro" id="IPR027065">
    <property type="entry name" value="Lon_Prtase"/>
</dbReference>
<keyword evidence="5" id="KW-1185">Reference proteome</keyword>
<dbReference type="GO" id="GO:0030163">
    <property type="term" value="P:protein catabolic process"/>
    <property type="evidence" value="ECO:0007669"/>
    <property type="project" value="InterPro"/>
</dbReference>
<dbReference type="PATRIC" id="fig|1122148.6.peg.1307"/>
<dbReference type="Pfam" id="PF05362">
    <property type="entry name" value="Lon_C"/>
    <property type="match status" value="1"/>
</dbReference>
<keyword evidence="1" id="KW-0472">Membrane</keyword>
<dbReference type="STRING" id="53444.AYR59_04470"/>
<dbReference type="Proteomes" id="UP000051565">
    <property type="component" value="Unassembled WGS sequence"/>
</dbReference>
<evidence type="ECO:0000256" key="1">
    <source>
        <dbReference type="SAM" id="Phobius"/>
    </source>
</evidence>
<organism evidence="4 5">
    <name type="scientific">Fructilactobacillus lindneri DSM 20690 = JCM 11027</name>
    <dbReference type="NCBI Taxonomy" id="1122148"/>
    <lineage>
        <taxon>Bacteria</taxon>
        <taxon>Bacillati</taxon>
        <taxon>Bacillota</taxon>
        <taxon>Bacilli</taxon>
        <taxon>Lactobacillales</taxon>
        <taxon>Lactobacillaceae</taxon>
        <taxon>Fructilactobacillus</taxon>
    </lineage>
</organism>
<dbReference type="InterPro" id="IPR020568">
    <property type="entry name" value="Ribosomal_Su5_D2-typ_SF"/>
</dbReference>
<dbReference type="GeneID" id="61250137"/>
<evidence type="ECO:0000259" key="3">
    <source>
        <dbReference type="Pfam" id="PF13180"/>
    </source>
</evidence>
<feature type="domain" description="PDZ" evidence="3">
    <location>
        <begin position="130"/>
        <end position="196"/>
    </location>
</feature>
<dbReference type="PANTHER" id="PTHR10046">
    <property type="entry name" value="ATP DEPENDENT LON PROTEASE FAMILY MEMBER"/>
    <property type="match status" value="1"/>
</dbReference>
<protein>
    <submittedName>
        <fullName evidence="4">Lon-like protease</fullName>
    </submittedName>
</protein>
<keyword evidence="1" id="KW-0812">Transmembrane</keyword>
<gene>
    <name evidence="4" type="ORF">IV52_GL001271</name>
</gene>
<dbReference type="GO" id="GO:0005524">
    <property type="term" value="F:ATP binding"/>
    <property type="evidence" value="ECO:0007669"/>
    <property type="project" value="InterPro"/>
</dbReference>
<dbReference type="NCBIfam" id="NF041438">
    <property type="entry name" value="SepM_fam_S16"/>
    <property type="match status" value="1"/>
</dbReference>
<dbReference type="Pfam" id="PF13180">
    <property type="entry name" value="PDZ_2"/>
    <property type="match status" value="1"/>
</dbReference>
<dbReference type="InterPro" id="IPR001478">
    <property type="entry name" value="PDZ"/>
</dbReference>
<name>A0A0R2JVW3_9LACO</name>
<keyword evidence="1" id="KW-1133">Transmembrane helix</keyword>
<evidence type="ECO:0000259" key="2">
    <source>
        <dbReference type="Pfam" id="PF05362"/>
    </source>
</evidence>
<dbReference type="InterPro" id="IPR008269">
    <property type="entry name" value="Lon_proteolytic"/>
</dbReference>
<dbReference type="RefSeq" id="WP_056997745.1">
    <property type="nucleotide sequence ID" value="NZ_FUXS01000005.1"/>
</dbReference>
<sequence length="349" mass="39204">MNKFIQKIKKHKFLISFIIFILFLLWFLFWPLKSLVESPGEAINIQPMVKIDGKKPLKKSHFMITAVSLSQARPISYLQAKFDPHISIEKADDVTGGQNNEQFNNVQNVYMNSAINNAIYVGYHKAKKSVKRTYHGVYILNVLPHSDFKNKLQPADLIESINGKRMKQSTEYVKYIKHLPKNAKLEIHFKRNGKNKFVKGQKREIVPGFNGIGITMIDDMTIKTNPKASITPGDIGGPSGGLMFALQVYSQLQEHQYSFKKIAGTGTIATNGSVGEIGGVDKKIIAANNSGAQVFFCPYVKPTKENLMLEPDHKTNYQVAKATAKKYAPHLKVIPVSSFDDALNYLNKN</sequence>
<dbReference type="EMBL" id="JQBT01000035">
    <property type="protein sequence ID" value="KRN78333.1"/>
    <property type="molecule type" value="Genomic_DNA"/>
</dbReference>
<evidence type="ECO:0000313" key="4">
    <source>
        <dbReference type="EMBL" id="KRN78333.1"/>
    </source>
</evidence>
<dbReference type="InterPro" id="IPR014721">
    <property type="entry name" value="Ribsml_uS5_D2-typ_fold_subgr"/>
</dbReference>
<dbReference type="GO" id="GO:0004252">
    <property type="term" value="F:serine-type endopeptidase activity"/>
    <property type="evidence" value="ECO:0007669"/>
    <property type="project" value="InterPro"/>
</dbReference>